<evidence type="ECO:0000313" key="3">
    <source>
        <dbReference type="Proteomes" id="UP000746471"/>
    </source>
</evidence>
<name>A0ABS5PR21_9FIRM</name>
<dbReference type="Proteomes" id="UP000746471">
    <property type="component" value="Unassembled WGS sequence"/>
</dbReference>
<dbReference type="EMBL" id="JAHBCL010000019">
    <property type="protein sequence ID" value="MBS7527367.1"/>
    <property type="molecule type" value="Genomic_DNA"/>
</dbReference>
<comment type="caution">
    <text evidence="2">The sequence shown here is derived from an EMBL/GenBank/DDBJ whole genome shotgun (WGS) entry which is preliminary data.</text>
</comment>
<reference evidence="2 3" key="1">
    <citation type="submission" date="2021-05" db="EMBL/GenBank/DDBJ databases">
        <title>Fusibacter ferrireducens sp. nov., an anaerobic, sulfur- and Fe-reducing bacterium isolated from the mangrove sediment.</title>
        <authorList>
            <person name="Qiu D."/>
        </authorList>
    </citation>
    <scope>NUCLEOTIDE SEQUENCE [LARGE SCALE GENOMIC DNA]</scope>
    <source>
        <strain evidence="2 3">DSM 12116</strain>
    </source>
</reference>
<evidence type="ECO:0000256" key="1">
    <source>
        <dbReference type="SAM" id="SignalP"/>
    </source>
</evidence>
<organism evidence="2 3">
    <name type="scientific">Fusibacter paucivorans</name>
    <dbReference type="NCBI Taxonomy" id="76009"/>
    <lineage>
        <taxon>Bacteria</taxon>
        <taxon>Bacillati</taxon>
        <taxon>Bacillota</taxon>
        <taxon>Clostridia</taxon>
        <taxon>Eubacteriales</taxon>
        <taxon>Eubacteriales Family XII. Incertae Sedis</taxon>
        <taxon>Fusibacter</taxon>
    </lineage>
</organism>
<feature type="chain" id="PRO_5045953837" description="DUF4829 domain-containing protein" evidence="1">
    <location>
        <begin position="21"/>
        <end position="326"/>
    </location>
</feature>
<accession>A0ABS5PR21</accession>
<keyword evidence="1" id="KW-0732">Signal</keyword>
<evidence type="ECO:0000313" key="2">
    <source>
        <dbReference type="EMBL" id="MBS7527367.1"/>
    </source>
</evidence>
<feature type="signal peptide" evidence="1">
    <location>
        <begin position="1"/>
        <end position="20"/>
    </location>
</feature>
<gene>
    <name evidence="2" type="ORF">KHM83_11810</name>
</gene>
<dbReference type="PROSITE" id="PS51257">
    <property type="entry name" value="PROKAR_LIPOPROTEIN"/>
    <property type="match status" value="1"/>
</dbReference>
<keyword evidence="3" id="KW-1185">Reference proteome</keyword>
<dbReference type="RefSeq" id="WP_213237228.1">
    <property type="nucleotide sequence ID" value="NZ_JAHBCL010000019.1"/>
</dbReference>
<protein>
    <recommendedName>
        <fullName evidence="4">DUF4829 domain-containing protein</fullName>
    </recommendedName>
</protein>
<proteinExistence type="predicted"/>
<sequence length="326" mass="37181">MFRKAVMGLILLSVFLTACSRDDMAEQPYDEALTDFLTQSEMGYVGDNHYYHIATAIENQKTHACYTQKISGEILNTDIGKSNEDFTFEMTYEVYSDHINLVTAGNHLNESDYDKIVALQKPLAKDAAWQFKANRDDYHNIKVTATITALSEDQVTVRYEDTKGYEEIRVLTKGKGTTDFYKYYQYQTERVVTGYHEDPSYVTEEGIQVSAFDLIEPIAIDQGLHELIVSYNLAWEQFVKNGDQAIYQYVVPDSPAAAALDSIGSDGIDIDFIAFKPTGIELTDEKCTLMLTEAFFDPEGQMILNDMHYILKKVDEKWLIDSFQHQ</sequence>
<evidence type="ECO:0008006" key="4">
    <source>
        <dbReference type="Google" id="ProtNLM"/>
    </source>
</evidence>